<gene>
    <name evidence="1" type="ORF">HAP48_046160</name>
</gene>
<evidence type="ECO:0008006" key="2">
    <source>
        <dbReference type="Google" id="ProtNLM"/>
    </source>
</evidence>
<protein>
    <recommendedName>
        <fullName evidence="2">ATP-dependent DNA ligase family profile domain-containing protein</fullName>
    </recommendedName>
</protein>
<dbReference type="SUPFAM" id="SSF56091">
    <property type="entry name" value="DNA ligase/mRNA capping enzyme, catalytic domain"/>
    <property type="match status" value="1"/>
</dbReference>
<proteinExistence type="predicted"/>
<accession>A0A973W9K6</accession>
<name>A0A973W9K6_9BRAD</name>
<dbReference type="EMBL" id="JAAOLE020000001">
    <property type="protein sequence ID" value="NVI50106.1"/>
    <property type="molecule type" value="Genomic_DNA"/>
</dbReference>
<dbReference type="AlphaFoldDB" id="A0A973W9K6"/>
<reference evidence="1" key="1">
    <citation type="submission" date="2020-06" db="EMBL/GenBank/DDBJ databases">
        <title>Whole Genome Sequence of Bradyrhizobium sp. Strain 1S1.</title>
        <authorList>
            <person name="Bromfield E.S.P."/>
            <person name="Cloutier S."/>
        </authorList>
    </citation>
    <scope>NUCLEOTIDE SEQUENCE [LARGE SCALE GENOMIC DNA]</scope>
    <source>
        <strain evidence="1">1S1</strain>
    </source>
</reference>
<organism evidence="1">
    <name type="scientific">Bradyrhizobium septentrionale</name>
    <dbReference type="NCBI Taxonomy" id="1404411"/>
    <lineage>
        <taxon>Bacteria</taxon>
        <taxon>Pseudomonadati</taxon>
        <taxon>Pseudomonadota</taxon>
        <taxon>Alphaproteobacteria</taxon>
        <taxon>Hyphomicrobiales</taxon>
        <taxon>Nitrobacteraceae</taxon>
        <taxon>Bradyrhizobium</taxon>
    </lineage>
</organism>
<sequence>MPAGADWLHEIKHDWHRLIVQRDGQHVRLFTRNGHDWSKRFPAISVKLVRLHCDRTGPRPNCSAFLLAGNLPAIAFKFSISSVVQERFNSTSTNEKLAQIS</sequence>
<evidence type="ECO:0000313" key="1">
    <source>
        <dbReference type="EMBL" id="NVI50106.1"/>
    </source>
</evidence>
<dbReference type="Gene3D" id="3.30.470.30">
    <property type="entry name" value="DNA ligase/mRNA capping enzyme"/>
    <property type="match status" value="1"/>
</dbReference>
<comment type="caution">
    <text evidence="1">The sequence shown here is derived from an EMBL/GenBank/DDBJ whole genome shotgun (WGS) entry which is preliminary data.</text>
</comment>
<dbReference type="RefSeq" id="WP_166212940.1">
    <property type="nucleotide sequence ID" value="NZ_CP088285.1"/>
</dbReference>